<gene>
    <name evidence="1" type="ORF">LSUE1_G005645</name>
</gene>
<dbReference type="OrthoDB" id="2906425at2759"/>
<dbReference type="InterPro" id="IPR051678">
    <property type="entry name" value="AGP_Transferase"/>
</dbReference>
<dbReference type="AlphaFoldDB" id="A0A8T9C3L3"/>
<comment type="caution">
    <text evidence="1">The sequence shown here is derived from an EMBL/GenBank/DDBJ whole genome shotgun (WGS) entry which is preliminary data.</text>
</comment>
<sequence length="242" mass="27866">MVCQKQLNDYREPNCIVVTAERKYFEVGNISIKRNLRQSEWQSHPFGHDIVYVPLQGRECILNEAAAIKFVAENTNVPVSKVVCCFEDNGAAYLMTEDVEGIAMDDLNDEQREIVERELRTYIETLHNLKSKKIGGPSGLVVPPIRATYQRYPVAWELKECEDEELVFCHNNLSQADIIVDPETLKIVSIGMWEFAGFYPSYFEAPFFTRDGPSFAIDEEVDDTEKLLEFLHSHQNVSRHDR</sequence>
<dbReference type="PANTHER" id="PTHR21310:SF15">
    <property type="entry name" value="AMINOGLYCOSIDE PHOSPHOTRANSFERASE DOMAIN-CONTAINING PROTEIN"/>
    <property type="match status" value="1"/>
</dbReference>
<keyword evidence="2" id="KW-1185">Reference proteome</keyword>
<dbReference type="InterPro" id="IPR011009">
    <property type="entry name" value="Kinase-like_dom_sf"/>
</dbReference>
<reference evidence="1 2" key="1">
    <citation type="submission" date="2018-05" db="EMBL/GenBank/DDBJ databases">
        <title>Genome sequencing and assembly of the regulated plant pathogen Lachnellula willkommii and related sister species for the development of diagnostic species identification markers.</title>
        <authorList>
            <person name="Giroux E."/>
            <person name="Bilodeau G."/>
        </authorList>
    </citation>
    <scope>NUCLEOTIDE SEQUENCE [LARGE SCALE GENOMIC DNA]</scope>
    <source>
        <strain evidence="1 2">CBS 268.59</strain>
    </source>
</reference>
<dbReference type="SUPFAM" id="SSF56112">
    <property type="entry name" value="Protein kinase-like (PK-like)"/>
    <property type="match status" value="1"/>
</dbReference>
<dbReference type="Proteomes" id="UP000469558">
    <property type="component" value="Unassembled WGS sequence"/>
</dbReference>
<name>A0A8T9C3L3_9HELO</name>
<protein>
    <recommendedName>
        <fullName evidence="3">Aminoglycoside phosphotransferase domain-containing protein</fullName>
    </recommendedName>
</protein>
<proteinExistence type="predicted"/>
<evidence type="ECO:0000313" key="1">
    <source>
        <dbReference type="EMBL" id="TVY78551.1"/>
    </source>
</evidence>
<dbReference type="PANTHER" id="PTHR21310">
    <property type="entry name" value="AMINOGLYCOSIDE PHOSPHOTRANSFERASE-RELATED-RELATED"/>
    <property type="match status" value="1"/>
</dbReference>
<dbReference type="CDD" id="cd05120">
    <property type="entry name" value="APH_ChoK_like"/>
    <property type="match status" value="1"/>
</dbReference>
<dbReference type="EMBL" id="QGMK01000736">
    <property type="protein sequence ID" value="TVY78551.1"/>
    <property type="molecule type" value="Genomic_DNA"/>
</dbReference>
<evidence type="ECO:0008006" key="3">
    <source>
        <dbReference type="Google" id="ProtNLM"/>
    </source>
</evidence>
<evidence type="ECO:0000313" key="2">
    <source>
        <dbReference type="Proteomes" id="UP000469558"/>
    </source>
</evidence>
<organism evidence="1 2">
    <name type="scientific">Lachnellula suecica</name>
    <dbReference type="NCBI Taxonomy" id="602035"/>
    <lineage>
        <taxon>Eukaryota</taxon>
        <taxon>Fungi</taxon>
        <taxon>Dikarya</taxon>
        <taxon>Ascomycota</taxon>
        <taxon>Pezizomycotina</taxon>
        <taxon>Leotiomycetes</taxon>
        <taxon>Helotiales</taxon>
        <taxon>Lachnaceae</taxon>
        <taxon>Lachnellula</taxon>
    </lineage>
</organism>
<accession>A0A8T9C3L3</accession>